<reference evidence="15" key="1">
    <citation type="journal article" date="2014" name="Int. J. Syst. Evol. Microbiol.">
        <title>Complete genome sequence of Corynebacterium casei LMG S-19264T (=DSM 44701T), isolated from a smear-ripened cheese.</title>
        <authorList>
            <consortium name="US DOE Joint Genome Institute (JGI-PGF)"/>
            <person name="Walter F."/>
            <person name="Albersmeier A."/>
            <person name="Kalinowski J."/>
            <person name="Ruckert C."/>
        </authorList>
    </citation>
    <scope>NUCLEOTIDE SEQUENCE</scope>
    <source>
        <strain evidence="15">CGMCC 1.12214</strain>
    </source>
</reference>
<dbReference type="Gene3D" id="3.40.1390.10">
    <property type="entry name" value="MurE/MurF, N-terminal domain"/>
    <property type="match status" value="1"/>
</dbReference>
<keyword evidence="9 10" id="KW-0961">Cell wall biogenesis/degradation</keyword>
<dbReference type="GO" id="GO:0047480">
    <property type="term" value="F:UDP-N-acetylmuramoyl-tripeptide-D-alanyl-D-alanine ligase activity"/>
    <property type="evidence" value="ECO:0007669"/>
    <property type="project" value="UniProtKB-UniRule"/>
</dbReference>
<keyword evidence="16" id="KW-1185">Reference proteome</keyword>
<keyword evidence="7 10" id="KW-0573">Peptidoglycan synthesis</keyword>
<keyword evidence="4 10" id="KW-0547">Nucleotide-binding</keyword>
<protein>
    <recommendedName>
        <fullName evidence="10 11">UDP-N-acetylmuramoyl-tripeptide--D-alanyl-D-alanine ligase</fullName>
        <ecNumber evidence="10 11">6.3.2.10</ecNumber>
    </recommendedName>
    <alternativeName>
        <fullName evidence="10">D-alanyl-D-alanine-adding enzyme</fullName>
    </alternativeName>
</protein>
<dbReference type="HAMAP" id="MF_02019">
    <property type="entry name" value="MurF"/>
    <property type="match status" value="1"/>
</dbReference>
<keyword evidence="1 10" id="KW-0963">Cytoplasm</keyword>
<dbReference type="PANTHER" id="PTHR43024">
    <property type="entry name" value="UDP-N-ACETYLMURAMOYL-TRIPEPTIDE--D-ALANYL-D-ALANINE LIGASE"/>
    <property type="match status" value="1"/>
</dbReference>
<accession>A0A917MIS1</accession>
<dbReference type="GO" id="GO:0008360">
    <property type="term" value="P:regulation of cell shape"/>
    <property type="evidence" value="ECO:0007669"/>
    <property type="project" value="UniProtKB-KW"/>
</dbReference>
<dbReference type="EMBL" id="BMES01000002">
    <property type="protein sequence ID" value="GGH27488.1"/>
    <property type="molecule type" value="Genomic_DNA"/>
</dbReference>
<sequence>MTDMTPSAARPPLWTGDALVAAMQARAIGEAPDVCGVSIDTRTLQPGDLFFAIKGDARDGHDFVAAALAKGAAAAVVAQDRAAEFEGQGALYVVADVLDAMVALGRASRARSQARIVAVTGSVGKTGTKEALRTVLSAQGATHASAASYNNHWGVPLTLARMPADSRFGVFEIGMNHAGEIEPLVAMVQPHVALITTVEPVHLENLGSIEAIADAKAEIFSGLLPGGVAVINRDNPHYERLRKAAENSPAGRVVSFGETPGADVRMTRIILQPDQSIVEATLFGEPATYRIASPGKHVAMNSLGVLAVVEALGADLALAAIAMAEVTPPSGRGEQIRLPAPGGEIALYDESYNANPASIRAAMDVLAQTPVGLRGRRIVVLGDMLELGPEGPALHAGLAEAVAACNIDLVFAAGPLMKNLWQKLPLEKRGAYAPNAAELTGAVLGALRAGDVVTVKGSNGSRTGAIVAALKSRFATNAA</sequence>
<evidence type="ECO:0000256" key="4">
    <source>
        <dbReference type="ARBA" id="ARBA00022741"/>
    </source>
</evidence>
<dbReference type="InterPro" id="IPR004101">
    <property type="entry name" value="Mur_ligase_C"/>
</dbReference>
<dbReference type="Gene3D" id="3.90.190.20">
    <property type="entry name" value="Mur ligase, C-terminal domain"/>
    <property type="match status" value="1"/>
</dbReference>
<dbReference type="InterPro" id="IPR013221">
    <property type="entry name" value="Mur_ligase_cen"/>
</dbReference>
<evidence type="ECO:0000256" key="5">
    <source>
        <dbReference type="ARBA" id="ARBA00022840"/>
    </source>
</evidence>
<dbReference type="GO" id="GO:0051301">
    <property type="term" value="P:cell division"/>
    <property type="evidence" value="ECO:0007669"/>
    <property type="project" value="UniProtKB-KW"/>
</dbReference>
<evidence type="ECO:0000256" key="2">
    <source>
        <dbReference type="ARBA" id="ARBA00022598"/>
    </source>
</evidence>
<dbReference type="NCBIfam" id="NF010693">
    <property type="entry name" value="PRK14093.1"/>
    <property type="match status" value="1"/>
</dbReference>
<dbReference type="Pfam" id="PF01225">
    <property type="entry name" value="Mur_ligase"/>
    <property type="match status" value="1"/>
</dbReference>
<dbReference type="Pfam" id="PF02875">
    <property type="entry name" value="Mur_ligase_C"/>
    <property type="match status" value="1"/>
</dbReference>
<evidence type="ECO:0000313" key="16">
    <source>
        <dbReference type="Proteomes" id="UP000603912"/>
    </source>
</evidence>
<comment type="similarity">
    <text evidence="10">Belongs to the MurCDEF family. MurF subfamily.</text>
</comment>
<organism evidence="15 16">
    <name type="scientific">Alsobacter metallidurans</name>
    <dbReference type="NCBI Taxonomy" id="340221"/>
    <lineage>
        <taxon>Bacteria</taxon>
        <taxon>Pseudomonadati</taxon>
        <taxon>Pseudomonadota</taxon>
        <taxon>Alphaproteobacteria</taxon>
        <taxon>Hyphomicrobiales</taxon>
        <taxon>Alsobacteraceae</taxon>
        <taxon>Alsobacter</taxon>
    </lineage>
</organism>
<dbReference type="InterPro" id="IPR036565">
    <property type="entry name" value="Mur-like_cat_sf"/>
</dbReference>
<keyword evidence="6 10" id="KW-0133">Cell shape</keyword>
<evidence type="ECO:0000259" key="12">
    <source>
        <dbReference type="Pfam" id="PF01225"/>
    </source>
</evidence>
<name>A0A917MIS1_9HYPH</name>
<gene>
    <name evidence="10 15" type="primary">murF</name>
    <name evidence="15" type="ORF">GCM10007036_36030</name>
</gene>
<comment type="subcellular location">
    <subcellularLocation>
        <location evidence="10 11">Cytoplasm</location>
    </subcellularLocation>
</comment>
<evidence type="ECO:0000313" key="15">
    <source>
        <dbReference type="EMBL" id="GGH27488.1"/>
    </source>
</evidence>
<evidence type="ECO:0000256" key="9">
    <source>
        <dbReference type="ARBA" id="ARBA00023316"/>
    </source>
</evidence>
<evidence type="ECO:0000256" key="1">
    <source>
        <dbReference type="ARBA" id="ARBA00022490"/>
    </source>
</evidence>
<evidence type="ECO:0000256" key="10">
    <source>
        <dbReference type="HAMAP-Rule" id="MF_02019"/>
    </source>
</evidence>
<comment type="pathway">
    <text evidence="10 11">Cell wall biogenesis; peptidoglycan biosynthesis.</text>
</comment>
<keyword evidence="8 10" id="KW-0131">Cell cycle</keyword>
<comment type="function">
    <text evidence="10 11">Involved in cell wall formation. Catalyzes the final step in the synthesis of UDP-N-acetylmuramoyl-pentapeptide, the precursor of murein.</text>
</comment>
<dbReference type="SUPFAM" id="SSF63418">
    <property type="entry name" value="MurE/MurF N-terminal domain"/>
    <property type="match status" value="1"/>
</dbReference>
<feature type="domain" description="Mur ligase C-terminal" evidence="13">
    <location>
        <begin position="345"/>
        <end position="458"/>
    </location>
</feature>
<dbReference type="InterPro" id="IPR005863">
    <property type="entry name" value="UDP-N-AcMur_synth"/>
</dbReference>
<dbReference type="InterPro" id="IPR035911">
    <property type="entry name" value="MurE/MurF_N"/>
</dbReference>
<dbReference type="InterPro" id="IPR000713">
    <property type="entry name" value="Mur_ligase_N"/>
</dbReference>
<comment type="caution">
    <text evidence="10">Lacks conserved residue(s) required for the propagation of feature annotation.</text>
</comment>
<dbReference type="Gene3D" id="3.40.1190.10">
    <property type="entry name" value="Mur-like, catalytic domain"/>
    <property type="match status" value="1"/>
</dbReference>
<comment type="catalytic activity">
    <reaction evidence="10 11">
        <text>D-alanyl-D-alanine + UDP-N-acetyl-alpha-D-muramoyl-L-alanyl-gamma-D-glutamyl-meso-2,6-diaminopimelate + ATP = UDP-N-acetyl-alpha-D-muramoyl-L-alanyl-gamma-D-glutamyl-meso-2,6-diaminopimeloyl-D-alanyl-D-alanine + ADP + phosphate + H(+)</text>
        <dbReference type="Rhea" id="RHEA:28374"/>
        <dbReference type="ChEBI" id="CHEBI:15378"/>
        <dbReference type="ChEBI" id="CHEBI:30616"/>
        <dbReference type="ChEBI" id="CHEBI:43474"/>
        <dbReference type="ChEBI" id="CHEBI:57822"/>
        <dbReference type="ChEBI" id="CHEBI:61386"/>
        <dbReference type="ChEBI" id="CHEBI:83905"/>
        <dbReference type="ChEBI" id="CHEBI:456216"/>
        <dbReference type="EC" id="6.3.2.10"/>
    </reaction>
</comment>
<dbReference type="Proteomes" id="UP000603912">
    <property type="component" value="Unassembled WGS sequence"/>
</dbReference>
<dbReference type="InterPro" id="IPR051046">
    <property type="entry name" value="MurCDEF_CellWall_CoF430Synth"/>
</dbReference>
<dbReference type="GO" id="GO:0005524">
    <property type="term" value="F:ATP binding"/>
    <property type="evidence" value="ECO:0007669"/>
    <property type="project" value="UniProtKB-UniRule"/>
</dbReference>
<evidence type="ECO:0000256" key="3">
    <source>
        <dbReference type="ARBA" id="ARBA00022618"/>
    </source>
</evidence>
<dbReference type="SUPFAM" id="SSF53623">
    <property type="entry name" value="MurD-like peptide ligases, catalytic domain"/>
    <property type="match status" value="1"/>
</dbReference>
<keyword evidence="5 10" id="KW-0067">ATP-binding</keyword>
<dbReference type="GO" id="GO:0005737">
    <property type="term" value="C:cytoplasm"/>
    <property type="evidence" value="ECO:0007669"/>
    <property type="project" value="UniProtKB-SubCell"/>
</dbReference>
<dbReference type="PANTHER" id="PTHR43024:SF1">
    <property type="entry name" value="UDP-N-ACETYLMURAMOYL-TRIPEPTIDE--D-ALANYL-D-ALANINE LIGASE"/>
    <property type="match status" value="1"/>
</dbReference>
<feature type="domain" description="Mur ligase N-terminal catalytic" evidence="12">
    <location>
        <begin position="36"/>
        <end position="109"/>
    </location>
</feature>
<dbReference type="Pfam" id="PF08245">
    <property type="entry name" value="Mur_ligase_M"/>
    <property type="match status" value="1"/>
</dbReference>
<dbReference type="GO" id="GO:0009252">
    <property type="term" value="P:peptidoglycan biosynthetic process"/>
    <property type="evidence" value="ECO:0007669"/>
    <property type="project" value="UniProtKB-UniRule"/>
</dbReference>
<keyword evidence="2 10" id="KW-0436">Ligase</keyword>
<dbReference type="SUPFAM" id="SSF53244">
    <property type="entry name" value="MurD-like peptide ligases, peptide-binding domain"/>
    <property type="match status" value="1"/>
</dbReference>
<evidence type="ECO:0000256" key="8">
    <source>
        <dbReference type="ARBA" id="ARBA00023306"/>
    </source>
</evidence>
<evidence type="ECO:0000259" key="13">
    <source>
        <dbReference type="Pfam" id="PF02875"/>
    </source>
</evidence>
<evidence type="ECO:0000256" key="7">
    <source>
        <dbReference type="ARBA" id="ARBA00022984"/>
    </source>
</evidence>
<evidence type="ECO:0000256" key="6">
    <source>
        <dbReference type="ARBA" id="ARBA00022960"/>
    </source>
</evidence>
<evidence type="ECO:0000256" key="11">
    <source>
        <dbReference type="RuleBase" id="RU004136"/>
    </source>
</evidence>
<feature type="domain" description="Mur ligase central" evidence="14">
    <location>
        <begin position="119"/>
        <end position="309"/>
    </location>
</feature>
<dbReference type="InterPro" id="IPR036615">
    <property type="entry name" value="Mur_ligase_C_dom_sf"/>
</dbReference>
<evidence type="ECO:0000259" key="14">
    <source>
        <dbReference type="Pfam" id="PF08245"/>
    </source>
</evidence>
<dbReference type="GO" id="GO:0071555">
    <property type="term" value="P:cell wall organization"/>
    <property type="evidence" value="ECO:0007669"/>
    <property type="project" value="UniProtKB-KW"/>
</dbReference>
<proteinExistence type="inferred from homology"/>
<dbReference type="AlphaFoldDB" id="A0A917MIS1"/>
<comment type="caution">
    <text evidence="15">The sequence shown here is derived from an EMBL/GenBank/DDBJ whole genome shotgun (WGS) entry which is preliminary data.</text>
</comment>
<dbReference type="NCBIfam" id="TIGR01143">
    <property type="entry name" value="murF"/>
    <property type="match status" value="1"/>
</dbReference>
<dbReference type="EC" id="6.3.2.10" evidence="10 11"/>
<reference evidence="15" key="2">
    <citation type="submission" date="2020-09" db="EMBL/GenBank/DDBJ databases">
        <authorList>
            <person name="Sun Q."/>
            <person name="Zhou Y."/>
        </authorList>
    </citation>
    <scope>NUCLEOTIDE SEQUENCE</scope>
    <source>
        <strain evidence="15">CGMCC 1.12214</strain>
    </source>
</reference>
<keyword evidence="3 10" id="KW-0132">Cell division</keyword>